<dbReference type="AlphaFoldDB" id="A0A5M6DF17"/>
<dbReference type="Pfam" id="PF01261">
    <property type="entry name" value="AP_endonuc_2"/>
    <property type="match status" value="1"/>
</dbReference>
<name>A0A5M6DF17_9BACT</name>
<dbReference type="Proteomes" id="UP000324479">
    <property type="component" value="Unassembled WGS sequence"/>
</dbReference>
<dbReference type="InterPro" id="IPR013022">
    <property type="entry name" value="Xyl_isomerase-like_TIM-brl"/>
</dbReference>
<evidence type="ECO:0000259" key="1">
    <source>
        <dbReference type="Pfam" id="PF01261"/>
    </source>
</evidence>
<keyword evidence="3" id="KW-1185">Reference proteome</keyword>
<proteinExistence type="predicted"/>
<dbReference type="EMBL" id="VWOX01000002">
    <property type="protein sequence ID" value="KAA5546161.1"/>
    <property type="molecule type" value="Genomic_DNA"/>
</dbReference>
<dbReference type="InterPro" id="IPR036237">
    <property type="entry name" value="Xyl_isomerase-like_sf"/>
</dbReference>
<comment type="caution">
    <text evidence="2">The sequence shown here is derived from an EMBL/GenBank/DDBJ whole genome shotgun (WGS) entry which is preliminary data.</text>
</comment>
<dbReference type="RefSeq" id="WP_150075167.1">
    <property type="nucleotide sequence ID" value="NZ_VWOX01000002.1"/>
</dbReference>
<reference evidence="2 3" key="1">
    <citation type="submission" date="2019-08" db="EMBL/GenBank/DDBJ databases">
        <authorList>
            <person name="Dhanesh K."/>
            <person name="Kumar G."/>
            <person name="Sasikala C."/>
            <person name="Venkata Ramana C."/>
        </authorList>
    </citation>
    <scope>NUCLEOTIDE SEQUENCE [LARGE SCALE GENOMIC DNA]</scope>
    <source>
        <strain evidence="2 3">JC645</strain>
    </source>
</reference>
<protein>
    <submittedName>
        <fullName evidence="2">TIM barrel protein</fullName>
    </submittedName>
</protein>
<dbReference type="InterPro" id="IPR050312">
    <property type="entry name" value="IolE/XylAMocC-like"/>
</dbReference>
<dbReference type="Gene3D" id="3.20.20.150">
    <property type="entry name" value="Divalent-metal-dependent TIM barrel enzymes"/>
    <property type="match status" value="1"/>
</dbReference>
<dbReference type="PANTHER" id="PTHR12110">
    <property type="entry name" value="HYDROXYPYRUVATE ISOMERASE"/>
    <property type="match status" value="1"/>
</dbReference>
<feature type="domain" description="Xylose isomerase-like TIM barrel" evidence="1">
    <location>
        <begin position="27"/>
        <end position="287"/>
    </location>
</feature>
<dbReference type="SUPFAM" id="SSF51658">
    <property type="entry name" value="Xylose isomerase-like"/>
    <property type="match status" value="1"/>
</dbReference>
<dbReference type="PANTHER" id="PTHR12110:SF41">
    <property type="entry name" value="INOSOSE DEHYDRATASE"/>
    <property type="match status" value="1"/>
</dbReference>
<evidence type="ECO:0000313" key="3">
    <source>
        <dbReference type="Proteomes" id="UP000324479"/>
    </source>
</evidence>
<evidence type="ECO:0000313" key="2">
    <source>
        <dbReference type="EMBL" id="KAA5546161.1"/>
    </source>
</evidence>
<gene>
    <name evidence="2" type="ORF">FYK55_04500</name>
</gene>
<accession>A0A5M6DF17</accession>
<sequence>MPRLAAFPKAYMQALCKDGSMTLSQWFDLAETLDIDGLEFYAGFLEMRDESNWPGFRRQVEDRGMVIPMLCCSPDFTHPDRSFRESEIEKQKGWIRMTHALGGRYCRVLSGQRRPELSTTEGVRLAAESIQSCLPFAAEHDVTLILENHYKDDFWEYPEFAQKIDVFCDLVAAIDDPNFGVNYDPSNAFLAGDDPLELLRRVSDRVVTMHASDRYLLEGTLEDLRREEGGSVGYAKRLSHGEIGKGLNDYDAIFSELHSKGFDGWISIEDGVEGIDQLRRSVLFLRRKIAEHFPPAGFEDA</sequence>
<organism evidence="2 3">
    <name type="scientific">Roseiconus nitratireducens</name>
    <dbReference type="NCBI Taxonomy" id="2605748"/>
    <lineage>
        <taxon>Bacteria</taxon>
        <taxon>Pseudomonadati</taxon>
        <taxon>Planctomycetota</taxon>
        <taxon>Planctomycetia</taxon>
        <taxon>Pirellulales</taxon>
        <taxon>Pirellulaceae</taxon>
        <taxon>Roseiconus</taxon>
    </lineage>
</organism>